<keyword evidence="1" id="KW-0812">Transmembrane</keyword>
<comment type="caution">
    <text evidence="2">The sequence shown here is derived from an EMBL/GenBank/DDBJ whole genome shotgun (WGS) entry which is preliminary data.</text>
</comment>
<accession>A0A8T0VDH6</accession>
<keyword evidence="1" id="KW-0472">Membrane</keyword>
<dbReference type="AlphaFoldDB" id="A0A8T0VDH6"/>
<dbReference type="Proteomes" id="UP000823388">
    <property type="component" value="Chromosome 3K"/>
</dbReference>
<reference evidence="2" key="1">
    <citation type="submission" date="2020-05" db="EMBL/GenBank/DDBJ databases">
        <title>WGS assembly of Panicum virgatum.</title>
        <authorList>
            <person name="Lovell J.T."/>
            <person name="Jenkins J."/>
            <person name="Shu S."/>
            <person name="Juenger T.E."/>
            <person name="Schmutz J."/>
        </authorList>
    </citation>
    <scope>NUCLEOTIDE SEQUENCE</scope>
    <source>
        <strain evidence="2">AP13</strain>
    </source>
</reference>
<dbReference type="EMBL" id="CM029041">
    <property type="protein sequence ID" value="KAG2629858.1"/>
    <property type="molecule type" value="Genomic_DNA"/>
</dbReference>
<evidence type="ECO:0000256" key="1">
    <source>
        <dbReference type="SAM" id="Phobius"/>
    </source>
</evidence>
<dbReference type="EMBL" id="CM029041">
    <property type="protein sequence ID" value="KAG2629859.1"/>
    <property type="molecule type" value="Genomic_DNA"/>
</dbReference>
<protein>
    <submittedName>
        <fullName evidence="2">Uncharacterized protein</fullName>
    </submittedName>
</protein>
<name>A0A8T0VDH6_PANVG</name>
<sequence length="53" mass="5846">MATQPPGRAVVASPEAKKLKNNGLMLLLFETPSGSLVLHFSLILRFTFTYLLL</sequence>
<organism evidence="2 3">
    <name type="scientific">Panicum virgatum</name>
    <name type="common">Blackwell switchgrass</name>
    <dbReference type="NCBI Taxonomy" id="38727"/>
    <lineage>
        <taxon>Eukaryota</taxon>
        <taxon>Viridiplantae</taxon>
        <taxon>Streptophyta</taxon>
        <taxon>Embryophyta</taxon>
        <taxon>Tracheophyta</taxon>
        <taxon>Spermatophyta</taxon>
        <taxon>Magnoliopsida</taxon>
        <taxon>Liliopsida</taxon>
        <taxon>Poales</taxon>
        <taxon>Poaceae</taxon>
        <taxon>PACMAD clade</taxon>
        <taxon>Panicoideae</taxon>
        <taxon>Panicodae</taxon>
        <taxon>Paniceae</taxon>
        <taxon>Panicinae</taxon>
        <taxon>Panicum</taxon>
        <taxon>Panicum sect. Hiantes</taxon>
    </lineage>
</organism>
<keyword evidence="1" id="KW-1133">Transmembrane helix</keyword>
<keyword evidence="3" id="KW-1185">Reference proteome</keyword>
<gene>
    <name evidence="2" type="ORF">PVAP13_3KG507703</name>
</gene>
<evidence type="ECO:0000313" key="3">
    <source>
        <dbReference type="Proteomes" id="UP000823388"/>
    </source>
</evidence>
<evidence type="ECO:0000313" key="2">
    <source>
        <dbReference type="EMBL" id="KAG2629859.1"/>
    </source>
</evidence>
<proteinExistence type="predicted"/>
<feature type="transmembrane region" description="Helical" evidence="1">
    <location>
        <begin position="34"/>
        <end position="52"/>
    </location>
</feature>